<feature type="compositionally biased region" description="Acidic residues" evidence="1">
    <location>
        <begin position="80"/>
        <end position="97"/>
    </location>
</feature>
<evidence type="ECO:0000256" key="1">
    <source>
        <dbReference type="SAM" id="MobiDB-lite"/>
    </source>
</evidence>
<dbReference type="AlphaFoldDB" id="A0A6A5KHP3"/>
<organism evidence="2 3">
    <name type="scientific">Decorospora gaudefroyi</name>
    <dbReference type="NCBI Taxonomy" id="184978"/>
    <lineage>
        <taxon>Eukaryota</taxon>
        <taxon>Fungi</taxon>
        <taxon>Dikarya</taxon>
        <taxon>Ascomycota</taxon>
        <taxon>Pezizomycotina</taxon>
        <taxon>Dothideomycetes</taxon>
        <taxon>Pleosporomycetidae</taxon>
        <taxon>Pleosporales</taxon>
        <taxon>Pleosporineae</taxon>
        <taxon>Pleosporaceae</taxon>
        <taxon>Decorospora</taxon>
    </lineage>
</organism>
<reference evidence="2" key="1">
    <citation type="submission" date="2020-01" db="EMBL/GenBank/DDBJ databases">
        <authorList>
            <consortium name="DOE Joint Genome Institute"/>
            <person name="Haridas S."/>
            <person name="Albert R."/>
            <person name="Binder M."/>
            <person name="Bloem J."/>
            <person name="Labutti K."/>
            <person name="Salamov A."/>
            <person name="Andreopoulos B."/>
            <person name="Baker S.E."/>
            <person name="Barry K."/>
            <person name="Bills G."/>
            <person name="Bluhm B.H."/>
            <person name="Cannon C."/>
            <person name="Castanera R."/>
            <person name="Culley D.E."/>
            <person name="Daum C."/>
            <person name="Ezra D."/>
            <person name="Gonzalez J.B."/>
            <person name="Henrissat B."/>
            <person name="Kuo A."/>
            <person name="Liang C."/>
            <person name="Lipzen A."/>
            <person name="Lutzoni F."/>
            <person name="Magnuson J."/>
            <person name="Mondo S."/>
            <person name="Nolan M."/>
            <person name="Ohm R."/>
            <person name="Pangilinan J."/>
            <person name="Park H.-J."/>
            <person name="Ramirez L."/>
            <person name="Alfaro M."/>
            <person name="Sun H."/>
            <person name="Tritt A."/>
            <person name="Yoshinaga Y."/>
            <person name="Zwiers L.-H."/>
            <person name="Turgeon B.G."/>
            <person name="Goodwin S.B."/>
            <person name="Spatafora J.W."/>
            <person name="Crous P.W."/>
            <person name="Grigoriev I.V."/>
        </authorList>
    </citation>
    <scope>NUCLEOTIDE SEQUENCE</scope>
    <source>
        <strain evidence="2">P77</strain>
    </source>
</reference>
<feature type="compositionally biased region" description="Basic and acidic residues" evidence="1">
    <location>
        <begin position="1"/>
        <end position="10"/>
    </location>
</feature>
<name>A0A6A5KHP3_9PLEO</name>
<sequence>MSSTPDHESDSSLPPHITFPSSPPILTRNTNAANMDQGPAFKSEPPLTQNVETVPPPLRRVGSNETQRPASARRSHDGVDEQADVNAEDLSEEENTDPAERIEDFDWDDLHHRYHEAIKKCHGDEAELMQEWESLMAYFRVWANSGHEHETDRTYSRLRTRMTYVQHSEAQLEQKRNHYINVVRAFESALNLLKANGFGR</sequence>
<gene>
    <name evidence="2" type="ORF">BDW02DRAFT_566750</name>
</gene>
<proteinExistence type="predicted"/>
<keyword evidence="3" id="KW-1185">Reference proteome</keyword>
<protein>
    <submittedName>
        <fullName evidence="2">Uncharacterized protein</fullName>
    </submittedName>
</protein>
<dbReference type="EMBL" id="ML975270">
    <property type="protein sequence ID" value="KAF1836658.1"/>
    <property type="molecule type" value="Genomic_DNA"/>
</dbReference>
<feature type="region of interest" description="Disordered" evidence="1">
    <location>
        <begin position="1"/>
        <end position="100"/>
    </location>
</feature>
<dbReference type="Proteomes" id="UP000800040">
    <property type="component" value="Unassembled WGS sequence"/>
</dbReference>
<dbReference type="OrthoDB" id="5335351at2759"/>
<evidence type="ECO:0000313" key="2">
    <source>
        <dbReference type="EMBL" id="KAF1836658.1"/>
    </source>
</evidence>
<accession>A0A6A5KHP3</accession>
<evidence type="ECO:0000313" key="3">
    <source>
        <dbReference type="Proteomes" id="UP000800040"/>
    </source>
</evidence>